<evidence type="ECO:0000259" key="5">
    <source>
        <dbReference type="SMART" id="SM00849"/>
    </source>
</evidence>
<name>A0A7X9YJ58_9ACTN</name>
<proteinExistence type="predicted"/>
<evidence type="ECO:0000256" key="1">
    <source>
        <dbReference type="ARBA" id="ARBA00001947"/>
    </source>
</evidence>
<organism evidence="6 7">
    <name type="scientific">Collinsella acetigenes</name>
    <dbReference type="NCBI Taxonomy" id="2713419"/>
    <lineage>
        <taxon>Bacteria</taxon>
        <taxon>Bacillati</taxon>
        <taxon>Actinomycetota</taxon>
        <taxon>Coriobacteriia</taxon>
        <taxon>Coriobacteriales</taxon>
        <taxon>Coriobacteriaceae</taxon>
        <taxon>Collinsella</taxon>
    </lineage>
</organism>
<sequence>MDGKLPLKANLELEGHGSLRVATIVNGPIQTNTYIVVSQDHAVMIDPAWEGEKLAERALALFPTAHLDAVVCTHGHADHVGGVAGVRRVLGEDIPFMISALDAPHLAEAVRSMKTTWGIDTEMPPAPDRLLEEGDTVEVGDACFQVLSTPGHTPGGIVLFTATSDANIAFVGDTLFPGGHGRVDLPGGDEGLIMRSLARIGTSLPSDTLCYVGHNGTTTVSRELDSNPFMAYALRHEH</sequence>
<dbReference type="Pfam" id="PF00753">
    <property type="entry name" value="Lactamase_B"/>
    <property type="match status" value="1"/>
</dbReference>
<accession>A0A7X9YJ58</accession>
<keyword evidence="3 6" id="KW-0378">Hydrolase</keyword>
<dbReference type="CDD" id="cd06262">
    <property type="entry name" value="metallo-hydrolase-like_MBL-fold"/>
    <property type="match status" value="1"/>
</dbReference>
<dbReference type="InterPro" id="IPR036866">
    <property type="entry name" value="RibonucZ/Hydroxyglut_hydro"/>
</dbReference>
<evidence type="ECO:0000313" key="7">
    <source>
        <dbReference type="Proteomes" id="UP000546970"/>
    </source>
</evidence>
<dbReference type="GO" id="GO:0046872">
    <property type="term" value="F:metal ion binding"/>
    <property type="evidence" value="ECO:0007669"/>
    <property type="project" value="UniProtKB-KW"/>
</dbReference>
<dbReference type="SMART" id="SM00849">
    <property type="entry name" value="Lactamase_B"/>
    <property type="match status" value="1"/>
</dbReference>
<comment type="caution">
    <text evidence="6">The sequence shown here is derived from an EMBL/GenBank/DDBJ whole genome shotgun (WGS) entry which is preliminary data.</text>
</comment>
<dbReference type="SUPFAM" id="SSF56281">
    <property type="entry name" value="Metallo-hydrolase/oxidoreductase"/>
    <property type="match status" value="1"/>
</dbReference>
<dbReference type="InterPro" id="IPR051453">
    <property type="entry name" value="MBL_Glyoxalase_II"/>
</dbReference>
<keyword evidence="2" id="KW-0479">Metal-binding</keyword>
<dbReference type="Proteomes" id="UP000546970">
    <property type="component" value="Unassembled WGS sequence"/>
</dbReference>
<keyword evidence="7" id="KW-1185">Reference proteome</keyword>
<feature type="domain" description="Metallo-beta-lactamase" evidence="5">
    <location>
        <begin position="30"/>
        <end position="214"/>
    </location>
</feature>
<gene>
    <name evidence="6" type="ORF">HF320_05930</name>
</gene>
<dbReference type="GO" id="GO:0016787">
    <property type="term" value="F:hydrolase activity"/>
    <property type="evidence" value="ECO:0007669"/>
    <property type="project" value="UniProtKB-KW"/>
</dbReference>
<reference evidence="6 7" key="1">
    <citation type="submission" date="2020-04" db="EMBL/GenBank/DDBJ databases">
        <title>Collinsella sp. KGMB02528 nov., an anaerobic actinobacterium isolated from human feces.</title>
        <authorList>
            <person name="Han K.-I."/>
            <person name="Eom M.K."/>
            <person name="Kim J.-S."/>
            <person name="Lee K.C."/>
            <person name="Suh M.K."/>
            <person name="Park S.-H."/>
            <person name="Lee J.H."/>
            <person name="Kang S.W."/>
            <person name="Park J.-E."/>
            <person name="Oh B.S."/>
            <person name="Yu S.Y."/>
            <person name="Choi S.-H."/>
            <person name="Lee D.H."/>
            <person name="Yoon H."/>
            <person name="Kim B.-Y."/>
            <person name="Lee J.H."/>
            <person name="Lee J.-S."/>
        </authorList>
    </citation>
    <scope>NUCLEOTIDE SEQUENCE [LARGE SCALE GENOMIC DNA]</scope>
    <source>
        <strain evidence="6 7">KGMB02528</strain>
    </source>
</reference>
<dbReference type="InterPro" id="IPR001279">
    <property type="entry name" value="Metallo-B-lactamas"/>
</dbReference>
<evidence type="ECO:0000313" key="6">
    <source>
        <dbReference type="EMBL" id="NMF55863.1"/>
    </source>
</evidence>
<dbReference type="AlphaFoldDB" id="A0A7X9YJ58"/>
<keyword evidence="4" id="KW-0862">Zinc</keyword>
<evidence type="ECO:0000256" key="2">
    <source>
        <dbReference type="ARBA" id="ARBA00022723"/>
    </source>
</evidence>
<dbReference type="PANTHER" id="PTHR46233:SF3">
    <property type="entry name" value="HYDROXYACYLGLUTATHIONE HYDROLASE GLOC"/>
    <property type="match status" value="1"/>
</dbReference>
<dbReference type="RefSeq" id="WP_169277506.1">
    <property type="nucleotide sequence ID" value="NZ_JABBCP010000004.1"/>
</dbReference>
<dbReference type="PANTHER" id="PTHR46233">
    <property type="entry name" value="HYDROXYACYLGLUTATHIONE HYDROLASE GLOC"/>
    <property type="match status" value="1"/>
</dbReference>
<evidence type="ECO:0000256" key="3">
    <source>
        <dbReference type="ARBA" id="ARBA00022801"/>
    </source>
</evidence>
<dbReference type="EMBL" id="JABBCP010000004">
    <property type="protein sequence ID" value="NMF55863.1"/>
    <property type="molecule type" value="Genomic_DNA"/>
</dbReference>
<dbReference type="Gene3D" id="3.60.15.10">
    <property type="entry name" value="Ribonuclease Z/Hydroxyacylglutathione hydrolase-like"/>
    <property type="match status" value="1"/>
</dbReference>
<comment type="cofactor">
    <cofactor evidence="1">
        <name>Zn(2+)</name>
        <dbReference type="ChEBI" id="CHEBI:29105"/>
    </cofactor>
</comment>
<protein>
    <submittedName>
        <fullName evidence="6">MBL fold metallo-hydrolase</fullName>
    </submittedName>
</protein>
<evidence type="ECO:0000256" key="4">
    <source>
        <dbReference type="ARBA" id="ARBA00022833"/>
    </source>
</evidence>